<keyword evidence="1" id="KW-0732">Signal</keyword>
<dbReference type="Proteomes" id="UP000224607">
    <property type="component" value="Unassembled WGS sequence"/>
</dbReference>
<sequence>MKIKLTLFLGLSISLLSGCDLVLNTITDIKDELINKIAPFNPPATSKWIEFEGILPKNTKPRLTIEYISNKCLNSKFSFSSSPYNVFMTPKHHYVNDINISADPTTRIFKKKIPIDGGGWCDWKVKTINLALDANNQNYLGKGAELAAGVGINVTVIDHDDIQELPKYINDNIIYNTIIYPFLIEYPDKSNKIGLYGKTGVSETKFQLKLNENEQGKISYNPILDESKMPIIIISENEEQSKVVYPSGRIEKGKRLNYDLIK</sequence>
<evidence type="ECO:0008006" key="6">
    <source>
        <dbReference type="Google" id="ProtNLM"/>
    </source>
</evidence>
<reference evidence="2 5" key="3">
    <citation type="journal article" date="2017" name="Nat. Microbiol.">
        <title>Natural product diversity associated with the nematode symbionts Photorhabdus and Xenorhabdus.</title>
        <authorList>
            <person name="Tobias N.J."/>
            <person name="Wolff H."/>
            <person name="Djahanschiri B."/>
            <person name="Grundmann F."/>
            <person name="Kronenwerth M."/>
            <person name="Shi Y.M."/>
            <person name="Simonyi S."/>
            <person name="Grun P."/>
            <person name="Shapiro-Ilan D."/>
            <person name="Pidot S.J."/>
            <person name="Stinear T.P."/>
            <person name="Ebersberger I."/>
            <person name="Bode H.B."/>
        </authorList>
    </citation>
    <scope>NUCLEOTIDE SEQUENCE [LARGE SCALE GENOMIC DNA]</scope>
    <source>
        <strain evidence="2 5">DSM 17908</strain>
    </source>
</reference>
<evidence type="ECO:0000256" key="1">
    <source>
        <dbReference type="SAM" id="SignalP"/>
    </source>
</evidence>
<evidence type="ECO:0000313" key="5">
    <source>
        <dbReference type="Proteomes" id="UP000224607"/>
    </source>
</evidence>
<reference evidence="3" key="2">
    <citation type="submission" date="2016-10" db="EMBL/GenBank/DDBJ databases">
        <authorList>
            <person name="de Groot N.N."/>
        </authorList>
    </citation>
    <scope>NUCLEOTIDE SEQUENCE [LARGE SCALE GENOMIC DNA]</scope>
    <source>
        <strain evidence="3">DSM 17908</strain>
    </source>
</reference>
<dbReference type="EMBL" id="NITY01000001">
    <property type="protein sequence ID" value="PHM46103.1"/>
    <property type="molecule type" value="Genomic_DNA"/>
</dbReference>
<feature type="chain" id="PRO_5011447271" description="Lipoprotein" evidence="1">
    <location>
        <begin position="18"/>
        <end position="262"/>
    </location>
</feature>
<name>A0A1I3J5C1_9GAMM</name>
<dbReference type="STRING" id="351675.SAMN05421680_10294"/>
<dbReference type="EMBL" id="FORG01000002">
    <property type="protein sequence ID" value="SFI55521.1"/>
    <property type="molecule type" value="Genomic_DNA"/>
</dbReference>
<protein>
    <recommendedName>
        <fullName evidence="6">Lipoprotein</fullName>
    </recommendedName>
</protein>
<organism evidence="3 4">
    <name type="scientific">Xenorhabdus mauleonii</name>
    <dbReference type="NCBI Taxonomy" id="351675"/>
    <lineage>
        <taxon>Bacteria</taxon>
        <taxon>Pseudomonadati</taxon>
        <taxon>Pseudomonadota</taxon>
        <taxon>Gammaproteobacteria</taxon>
        <taxon>Enterobacterales</taxon>
        <taxon>Morganellaceae</taxon>
        <taxon>Xenorhabdus</taxon>
    </lineage>
</organism>
<evidence type="ECO:0000313" key="4">
    <source>
        <dbReference type="Proteomes" id="UP000198919"/>
    </source>
</evidence>
<accession>A0A1I3J5C1</accession>
<proteinExistence type="predicted"/>
<feature type="signal peptide" evidence="1">
    <location>
        <begin position="1"/>
        <end position="17"/>
    </location>
</feature>
<reference evidence="4" key="1">
    <citation type="submission" date="2016-10" db="EMBL/GenBank/DDBJ databases">
        <authorList>
            <person name="Varghese N."/>
            <person name="Submissions S."/>
        </authorList>
    </citation>
    <scope>NUCLEOTIDE SEQUENCE [LARGE SCALE GENOMIC DNA]</scope>
    <source>
        <strain evidence="4">DSM 17908</strain>
    </source>
</reference>
<dbReference type="AlphaFoldDB" id="A0A1I3J5C1"/>
<dbReference type="PROSITE" id="PS51257">
    <property type="entry name" value="PROKAR_LIPOPROTEIN"/>
    <property type="match status" value="1"/>
</dbReference>
<dbReference type="OrthoDB" id="6460503at2"/>
<evidence type="ECO:0000313" key="2">
    <source>
        <dbReference type="EMBL" id="PHM46103.1"/>
    </source>
</evidence>
<evidence type="ECO:0000313" key="3">
    <source>
        <dbReference type="EMBL" id="SFI55521.1"/>
    </source>
</evidence>
<dbReference type="RefSeq" id="WP_092507499.1">
    <property type="nucleotide sequence ID" value="NZ_CAWNQB010000001.1"/>
</dbReference>
<dbReference type="Proteomes" id="UP000198919">
    <property type="component" value="Unassembled WGS sequence"/>
</dbReference>
<gene>
    <name evidence="3" type="ORF">SAMN05421680_10294</name>
    <name evidence="2" type="ORF">Xmau_00499</name>
</gene>
<keyword evidence="5" id="KW-1185">Reference proteome</keyword>